<protein>
    <submittedName>
        <fullName evidence="12">Nitrate reductase</fullName>
    </submittedName>
</protein>
<keyword evidence="13" id="KW-1185">Reference proteome</keyword>
<dbReference type="RefSeq" id="WP_146287020.1">
    <property type="nucleotide sequence ID" value="NZ_BMLP01000004.1"/>
</dbReference>
<dbReference type="Pfam" id="PF04324">
    <property type="entry name" value="Fer2_BFD"/>
    <property type="match status" value="1"/>
</dbReference>
<gene>
    <name evidence="12" type="primary">narB</name>
    <name evidence="12" type="ORF">GCM10010991_23140</name>
</gene>
<evidence type="ECO:0000256" key="8">
    <source>
        <dbReference type="ARBA" id="ARBA00023004"/>
    </source>
</evidence>
<name>A0A917YKP4_9RHOB</name>
<dbReference type="EMBL" id="BMLP01000004">
    <property type="protein sequence ID" value="GGO33570.1"/>
    <property type="molecule type" value="Genomic_DNA"/>
</dbReference>
<dbReference type="Pfam" id="PF01568">
    <property type="entry name" value="Molydop_binding"/>
    <property type="match status" value="1"/>
</dbReference>
<evidence type="ECO:0000256" key="6">
    <source>
        <dbReference type="ARBA" id="ARBA00022723"/>
    </source>
</evidence>
<dbReference type="InterPro" id="IPR041854">
    <property type="entry name" value="BFD-like_2Fe2S-bd_dom_sf"/>
</dbReference>
<proteinExistence type="inferred from homology"/>
<dbReference type="PROSITE" id="PS00551">
    <property type="entry name" value="MOLYBDOPTERIN_PROK_1"/>
    <property type="match status" value="1"/>
</dbReference>
<dbReference type="Gene3D" id="3.40.228.10">
    <property type="entry name" value="Dimethylsulfoxide Reductase, domain 2"/>
    <property type="match status" value="1"/>
</dbReference>
<evidence type="ECO:0000256" key="1">
    <source>
        <dbReference type="ARBA" id="ARBA00001942"/>
    </source>
</evidence>
<reference evidence="12 13" key="1">
    <citation type="journal article" date="2014" name="Int. J. Syst. Evol. Microbiol.">
        <title>Complete genome sequence of Corynebacterium casei LMG S-19264T (=DSM 44701T), isolated from a smear-ripened cheese.</title>
        <authorList>
            <consortium name="US DOE Joint Genome Institute (JGI-PGF)"/>
            <person name="Walter F."/>
            <person name="Albersmeier A."/>
            <person name="Kalinowski J."/>
            <person name="Ruckert C."/>
        </authorList>
    </citation>
    <scope>NUCLEOTIDE SEQUENCE [LARGE SCALE GENOMIC DNA]</scope>
    <source>
        <strain evidence="12 13">CGMCC 1.7029</strain>
    </source>
</reference>
<evidence type="ECO:0000256" key="9">
    <source>
        <dbReference type="ARBA" id="ARBA00023014"/>
    </source>
</evidence>
<dbReference type="InterPro" id="IPR027467">
    <property type="entry name" value="MopterinOxRdtase_cofactor_BS"/>
</dbReference>
<organism evidence="12 13">
    <name type="scientific">Gemmobacter aquaticus</name>
    <dbReference type="NCBI Taxonomy" id="490185"/>
    <lineage>
        <taxon>Bacteria</taxon>
        <taxon>Pseudomonadati</taxon>
        <taxon>Pseudomonadota</taxon>
        <taxon>Alphaproteobacteria</taxon>
        <taxon>Rhodobacterales</taxon>
        <taxon>Paracoccaceae</taxon>
        <taxon>Gemmobacter</taxon>
    </lineage>
</organism>
<feature type="domain" description="4Fe-4S Mo/W bis-MGD-type" evidence="11">
    <location>
        <begin position="17"/>
        <end position="73"/>
    </location>
</feature>
<evidence type="ECO:0000256" key="3">
    <source>
        <dbReference type="ARBA" id="ARBA00008747"/>
    </source>
</evidence>
<evidence type="ECO:0000256" key="2">
    <source>
        <dbReference type="ARBA" id="ARBA00001966"/>
    </source>
</evidence>
<keyword evidence="5" id="KW-0500">Molybdenum</keyword>
<dbReference type="GO" id="GO:1990204">
    <property type="term" value="C:oxidoreductase complex"/>
    <property type="evidence" value="ECO:0007669"/>
    <property type="project" value="UniProtKB-ARBA"/>
</dbReference>
<dbReference type="GO" id="GO:0045333">
    <property type="term" value="P:cellular respiration"/>
    <property type="evidence" value="ECO:0007669"/>
    <property type="project" value="UniProtKB-ARBA"/>
</dbReference>
<dbReference type="InterPro" id="IPR007419">
    <property type="entry name" value="BFD-like_2Fe2S-bd_dom"/>
</dbReference>
<dbReference type="Pfam" id="PF00384">
    <property type="entry name" value="Molybdopterin"/>
    <property type="match status" value="1"/>
</dbReference>
<evidence type="ECO:0000256" key="5">
    <source>
        <dbReference type="ARBA" id="ARBA00022505"/>
    </source>
</evidence>
<comment type="cofactor">
    <cofactor evidence="1">
        <name>Mo-bis(molybdopterin guanine dinucleotide)</name>
        <dbReference type="ChEBI" id="CHEBI:60539"/>
    </cofactor>
</comment>
<dbReference type="GO" id="GO:0043546">
    <property type="term" value="F:molybdopterin cofactor binding"/>
    <property type="evidence" value="ECO:0007669"/>
    <property type="project" value="InterPro"/>
</dbReference>
<dbReference type="PANTHER" id="PTHR43105:SF9">
    <property type="entry name" value="NADPH-FE(3+) OXIDOREDUCTASE SUBUNIT ALPHA"/>
    <property type="match status" value="1"/>
</dbReference>
<evidence type="ECO:0000313" key="13">
    <source>
        <dbReference type="Proteomes" id="UP000598196"/>
    </source>
</evidence>
<comment type="similarity">
    <text evidence="3">Belongs to the prokaryotic molybdopterin-containing oxidoreductase family. NasA/NapA/NarB subfamily.</text>
</comment>
<comment type="caution">
    <text evidence="12">The sequence shown here is derived from an EMBL/GenBank/DDBJ whole genome shotgun (WGS) entry which is preliminary data.</text>
</comment>
<dbReference type="Gene3D" id="2.20.25.90">
    <property type="entry name" value="ADC-like domains"/>
    <property type="match status" value="1"/>
</dbReference>
<dbReference type="OrthoDB" id="9816402at2"/>
<dbReference type="SMART" id="SM00926">
    <property type="entry name" value="Molybdop_Fe4S4"/>
    <property type="match status" value="1"/>
</dbReference>
<evidence type="ECO:0000256" key="10">
    <source>
        <dbReference type="ARBA" id="ARBA00023063"/>
    </source>
</evidence>
<dbReference type="InterPro" id="IPR006963">
    <property type="entry name" value="Mopterin_OxRdtase_4Fe-4S_dom"/>
</dbReference>
<dbReference type="GO" id="GO:0016491">
    <property type="term" value="F:oxidoreductase activity"/>
    <property type="evidence" value="ECO:0007669"/>
    <property type="project" value="UniProtKB-KW"/>
</dbReference>
<comment type="cofactor">
    <cofactor evidence="2">
        <name>[4Fe-4S] cluster</name>
        <dbReference type="ChEBI" id="CHEBI:49883"/>
    </cofactor>
</comment>
<dbReference type="InterPro" id="IPR009010">
    <property type="entry name" value="Asp_de-COase-like_dom_sf"/>
</dbReference>
<dbReference type="Gene3D" id="2.40.40.20">
    <property type="match status" value="1"/>
</dbReference>
<dbReference type="CDD" id="cd02791">
    <property type="entry name" value="MopB_CT_Nitrate-R-NapA-like"/>
    <property type="match status" value="1"/>
</dbReference>
<dbReference type="InterPro" id="IPR050123">
    <property type="entry name" value="Prok_molybdopt-oxidoreductase"/>
</dbReference>
<dbReference type="SUPFAM" id="SSF53706">
    <property type="entry name" value="Formate dehydrogenase/DMSO reductase, domains 1-3"/>
    <property type="match status" value="1"/>
</dbReference>
<dbReference type="InterPro" id="IPR041957">
    <property type="entry name" value="CT_Nitrate-R-NapA-like"/>
</dbReference>
<dbReference type="GO" id="GO:0051539">
    <property type="term" value="F:4 iron, 4 sulfur cluster binding"/>
    <property type="evidence" value="ECO:0007669"/>
    <property type="project" value="UniProtKB-KW"/>
</dbReference>
<keyword evidence="9" id="KW-0411">Iron-sulfur</keyword>
<evidence type="ECO:0000313" key="12">
    <source>
        <dbReference type="EMBL" id="GGO33570.1"/>
    </source>
</evidence>
<sequence>MTDAAPIRAGRALPAAGTAVRTTCAYCGVGCGVLATPDGQGGLAIAGDPDHPASFGRLCVKGSALGETVRLDGRLLAPRINGRDTGWDAALDLVARRFSDTIAAHGPDSVAFYVSGQLLTEDYYVANKLIKGFIGSANIDTNSRLCMASSVAGHRRAFGTDTVPGLYEDMEEADLVVLVGSNLAWCHPVLFQRLAAAKEARPQMRIIVVDPRRTATCDIADLHLALAPGSDAVLFNRLLVEIARRDALDAGFLEHVNGFDAAYQAACASDPDQLGLSEADLGRFLNLWIGSEKVVTVYSQGINQSDSGSDKVNAILNCHLATGRIGRPGMGPFSVTGQPNAMGGREVGGLANMLACHLDIENPMHRDAVQGFWAAPTMAPKPGLKAVDLFRAVEEGRIKALWIMCTNPAVSMPEADRVARAIAGCDFVVVSDMMAETDTTRLAHVLLPATGWGEKDGTVTNSERRISRQRRTMPPAGQARDDWRIIAEVGRRMGWRDAFTWQSAAEVFAEHAALSGVAGDLGSDFDISAYSAITETDYAALDPFLWPQSARKNGGRFFADGRFHTPDGKARMIAVTPRAPQSVTPDHPFRLNTGRVRDHWHTMTRTGLSPRLARHMAEPYLELHPADARRLGLQPASLAEVESPHGRAILRVLVTDRVAEGHPFAPIHWTGETAPSGRVDVLVPGLVDPVSGQPASKSAPVAVRPFCAAWYGYAIAAREFRPDCDYWARATLPDGVQVELAGAAVPEDWAAYGAAMFGLEVEPIVMRDRKRGLTRLAFIQDGRLVAALFVGPDPVAVARAHVAGLLGAPADPGVLAGQPGADRPDQGATVCACFGVGVNTIARAIAEQGLVTVEGIGAALRAGTNCGSCRPEIGALIRLHMPRCAAE</sequence>
<dbReference type="GO" id="GO:0016020">
    <property type="term" value="C:membrane"/>
    <property type="evidence" value="ECO:0007669"/>
    <property type="project" value="TreeGrafter"/>
</dbReference>
<dbReference type="PANTHER" id="PTHR43105">
    <property type="entry name" value="RESPIRATORY NITRATE REDUCTASE"/>
    <property type="match status" value="1"/>
</dbReference>
<dbReference type="Gene3D" id="3.40.50.740">
    <property type="match status" value="1"/>
</dbReference>
<dbReference type="GO" id="GO:0042128">
    <property type="term" value="P:nitrate assimilation"/>
    <property type="evidence" value="ECO:0007669"/>
    <property type="project" value="UniProtKB-KW"/>
</dbReference>
<dbReference type="InterPro" id="IPR006657">
    <property type="entry name" value="MoPterin_dinucl-bd_dom"/>
</dbReference>
<evidence type="ECO:0000256" key="7">
    <source>
        <dbReference type="ARBA" id="ARBA00023002"/>
    </source>
</evidence>
<keyword evidence="4" id="KW-0004">4Fe-4S</keyword>
<dbReference type="Pfam" id="PF04879">
    <property type="entry name" value="Molybdop_Fe4S4"/>
    <property type="match status" value="1"/>
</dbReference>
<keyword evidence="10" id="KW-0534">Nitrate assimilation</keyword>
<dbReference type="PROSITE" id="PS51669">
    <property type="entry name" value="4FE4S_MOW_BIS_MGD"/>
    <property type="match status" value="1"/>
</dbReference>
<keyword evidence="8" id="KW-0408">Iron</keyword>
<dbReference type="GO" id="GO:0046872">
    <property type="term" value="F:metal ion binding"/>
    <property type="evidence" value="ECO:0007669"/>
    <property type="project" value="UniProtKB-KW"/>
</dbReference>
<evidence type="ECO:0000256" key="4">
    <source>
        <dbReference type="ARBA" id="ARBA00022485"/>
    </source>
</evidence>
<evidence type="ECO:0000259" key="11">
    <source>
        <dbReference type="PROSITE" id="PS51669"/>
    </source>
</evidence>
<accession>A0A917YKP4</accession>
<dbReference type="AlphaFoldDB" id="A0A917YKP4"/>
<dbReference type="CDD" id="cd02754">
    <property type="entry name" value="MopB_Nitrate-R-NapA-like"/>
    <property type="match status" value="1"/>
</dbReference>
<dbReference type="SUPFAM" id="SSF50692">
    <property type="entry name" value="ADC-like"/>
    <property type="match status" value="1"/>
</dbReference>
<keyword evidence="7" id="KW-0560">Oxidoreductase</keyword>
<dbReference type="Proteomes" id="UP000598196">
    <property type="component" value="Unassembled WGS sequence"/>
</dbReference>
<dbReference type="InterPro" id="IPR006656">
    <property type="entry name" value="Mopterin_OxRdtase"/>
</dbReference>
<keyword evidence="6" id="KW-0479">Metal-binding</keyword>
<dbReference type="Gene3D" id="1.10.10.1100">
    <property type="entry name" value="BFD-like [2Fe-2S]-binding domain"/>
    <property type="match status" value="1"/>
</dbReference>